<organism evidence="1 2">
    <name type="scientific">Corallococcus coralloides</name>
    <name type="common">Myxococcus coralloides</name>
    <dbReference type="NCBI Taxonomy" id="184914"/>
    <lineage>
        <taxon>Bacteria</taxon>
        <taxon>Pseudomonadati</taxon>
        <taxon>Myxococcota</taxon>
        <taxon>Myxococcia</taxon>
        <taxon>Myxococcales</taxon>
        <taxon>Cystobacterineae</taxon>
        <taxon>Myxococcaceae</taxon>
        <taxon>Corallococcus</taxon>
    </lineage>
</organism>
<sequence length="144" mass="15430">MRAAIIAGLMAVGVLAGCGREDLNQDEQGILATHEAALPSASECEDTCEQLRVACLDTAENSAQRMVCQRDWLACNEGCASSKAAMAPPDSCDPFEDDGWCPVSSNKITCSNGVQMDAHWTPDGWCINADVCKNYGGPWVCPEW</sequence>
<dbReference type="Proteomes" id="UP000288758">
    <property type="component" value="Chromosome"/>
</dbReference>
<dbReference type="EMBL" id="CP034669">
    <property type="protein sequence ID" value="QAT86314.1"/>
    <property type="molecule type" value="Genomic_DNA"/>
</dbReference>
<evidence type="ECO:0000313" key="2">
    <source>
        <dbReference type="Proteomes" id="UP000288758"/>
    </source>
</evidence>
<evidence type="ECO:0000313" key="1">
    <source>
        <dbReference type="EMBL" id="QAT86314.1"/>
    </source>
</evidence>
<dbReference type="RefSeq" id="WP_128797919.1">
    <property type="nucleotide sequence ID" value="NZ_CP034669.1"/>
</dbReference>
<gene>
    <name evidence="1" type="ORF">EJ065_4772</name>
</gene>
<dbReference type="AlphaFoldDB" id="A0A410RWI7"/>
<protein>
    <submittedName>
        <fullName evidence="1">Putative lipoprotein</fullName>
    </submittedName>
</protein>
<dbReference type="PROSITE" id="PS51257">
    <property type="entry name" value="PROKAR_LIPOPROTEIN"/>
    <property type="match status" value="1"/>
</dbReference>
<accession>A0A410RWI7</accession>
<proteinExistence type="predicted"/>
<reference evidence="1 2" key="1">
    <citation type="submission" date="2018-12" db="EMBL/GenBank/DDBJ databases">
        <title>Complete Genome Sequence of the Corallopyronin A producing Myxobacterium Corallococcus coralloides B035.</title>
        <authorList>
            <person name="Bouhired S.M."/>
            <person name="Rupp O."/>
            <person name="Blom J."/>
            <person name="Schaeberle T.F."/>
            <person name="Kehraus S."/>
            <person name="Schiefer A."/>
            <person name="Pfarr K."/>
            <person name="Goesmann A."/>
            <person name="Hoerauf A."/>
            <person name="Koenig G.M."/>
        </authorList>
    </citation>
    <scope>NUCLEOTIDE SEQUENCE [LARGE SCALE GENOMIC DNA]</scope>
    <source>
        <strain evidence="1 2">B035</strain>
    </source>
</reference>
<name>A0A410RWI7_CORCK</name>
<keyword evidence="1" id="KW-0449">Lipoprotein</keyword>